<evidence type="ECO:0000256" key="4">
    <source>
        <dbReference type="ARBA" id="ARBA00022741"/>
    </source>
</evidence>
<feature type="transmembrane region" description="Helical" evidence="9">
    <location>
        <begin position="936"/>
        <end position="959"/>
    </location>
</feature>
<feature type="transmembrane region" description="Helical" evidence="9">
    <location>
        <begin position="971"/>
        <end position="990"/>
    </location>
</feature>
<dbReference type="CDD" id="cd03213">
    <property type="entry name" value="ABCG_EPDR"/>
    <property type="match status" value="1"/>
</dbReference>
<dbReference type="RefSeq" id="XP_031022272.1">
    <property type="nucleotide sequence ID" value="XM_031171759.1"/>
</dbReference>
<feature type="transmembrane region" description="Helical" evidence="9">
    <location>
        <begin position="1056"/>
        <end position="1076"/>
    </location>
</feature>
<evidence type="ECO:0000256" key="8">
    <source>
        <dbReference type="SAM" id="MobiDB-lite"/>
    </source>
</evidence>
<feature type="region of interest" description="Disordered" evidence="8">
    <location>
        <begin position="298"/>
        <end position="373"/>
    </location>
</feature>
<dbReference type="InterPro" id="IPR050352">
    <property type="entry name" value="ABCG_transporters"/>
</dbReference>
<evidence type="ECO:0000256" key="3">
    <source>
        <dbReference type="ARBA" id="ARBA00022692"/>
    </source>
</evidence>
<comment type="subcellular location">
    <subcellularLocation>
        <location evidence="1">Membrane</location>
        <topology evidence="1">Multi-pass membrane protein</topology>
    </subcellularLocation>
</comment>
<dbReference type="AlphaFoldDB" id="A0A507BUE5"/>
<protein>
    <recommendedName>
        <fullName evidence="10">ABC transporter domain-containing protein</fullName>
    </recommendedName>
</protein>
<dbReference type="InterPro" id="IPR003593">
    <property type="entry name" value="AAA+_ATPase"/>
</dbReference>
<feature type="transmembrane region" description="Helical" evidence="9">
    <location>
        <begin position="781"/>
        <end position="798"/>
    </location>
</feature>
<dbReference type="PANTHER" id="PTHR48041">
    <property type="entry name" value="ABC TRANSPORTER G FAMILY MEMBER 28"/>
    <property type="match status" value="1"/>
</dbReference>
<evidence type="ECO:0000259" key="10">
    <source>
        <dbReference type="PROSITE" id="PS50893"/>
    </source>
</evidence>
<dbReference type="SUPFAM" id="SSF52540">
    <property type="entry name" value="P-loop containing nucleoside triphosphate hydrolases"/>
    <property type="match status" value="1"/>
</dbReference>
<dbReference type="GO" id="GO:0140359">
    <property type="term" value="F:ABC-type transporter activity"/>
    <property type="evidence" value="ECO:0007669"/>
    <property type="project" value="InterPro"/>
</dbReference>
<dbReference type="Pfam" id="PF01061">
    <property type="entry name" value="ABC2_membrane"/>
    <property type="match status" value="1"/>
</dbReference>
<feature type="transmembrane region" description="Helical" evidence="9">
    <location>
        <begin position="905"/>
        <end position="930"/>
    </location>
</feature>
<comment type="caution">
    <text evidence="11">The sequence shown here is derived from an EMBL/GenBank/DDBJ whole genome shotgun (WGS) entry which is preliminary data.</text>
</comment>
<feature type="transmembrane region" description="Helical" evidence="9">
    <location>
        <begin position="860"/>
        <end position="884"/>
    </location>
</feature>
<feature type="domain" description="ABC transporter" evidence="10">
    <location>
        <begin position="475"/>
        <end position="718"/>
    </location>
</feature>
<evidence type="ECO:0000256" key="7">
    <source>
        <dbReference type="ARBA" id="ARBA00023136"/>
    </source>
</evidence>
<dbReference type="PANTHER" id="PTHR48041:SF139">
    <property type="entry name" value="PROTEIN SCARLET"/>
    <property type="match status" value="1"/>
</dbReference>
<dbReference type="InterPro" id="IPR017871">
    <property type="entry name" value="ABC_transporter-like_CS"/>
</dbReference>
<dbReference type="STRING" id="1806994.A0A507BUE5"/>
<keyword evidence="7 9" id="KW-0472">Membrane</keyword>
<evidence type="ECO:0000256" key="9">
    <source>
        <dbReference type="SAM" id="Phobius"/>
    </source>
</evidence>
<feature type="region of interest" description="Disordered" evidence="8">
    <location>
        <begin position="210"/>
        <end position="229"/>
    </location>
</feature>
<dbReference type="GeneID" id="42007056"/>
<sequence>MDSTSPNTDNVQQQQQPQRVYPKRLYSEGERNRQRPTSLPVPQPIGSTIPVPPERKRRAPNAKGSIQVQHAAEQNPDWIPPNFDKRSLAPNWKNGTLVKSSRSASSNNLYLDIATANVNGQSLYNSSSTSPLSPRPPGSAGSPRSPLRGPRSPITPLKDDISPRVTSLQQSPLIAPVNVNNGAAITTAQSAVMRSVNSAPVMSSRAPVIPPPRVNRLSTGMPSPRSTSISASINSHAIAIPSASRVPLVESVNSPVITSSRASVIPAPLNTYAVAIPPPQSPGNATYLDVPFITTTSPTTIASSSRSTNRLSIPQSPAPSASPSLSPSSLHIPSPISPKSPTSDATSPTTTTSPTSPLNKPLPQSPASPKSFASYDRVPTASLKYWMADAIAAEQGTIRSVCSKPSDESLYMNLPTHRFSQQIVNMQGMKVPVGQQSVLPSKVEVARDEGFDLQSPVTVTPRKSPWRKSTGGVELSWRDLNYQVQVASGGKHILHNLNGTAKPGELLAILGGSGAGKSTLMDVLSGRAKGGQVAGDIRFNNYRSDATWCKSIGYVQQEDIFWEALTVRETLNYGALLKLSESTTAEDRAARVQKVAQQMRLLDCLDSRIGDSLARGISGGEAKRLNIAMELLSEPEIMMLDEPTSGLDAFSAFNVINLLRSAAVEGQRTVMVSIHQPRKEILDLFDKVLIMARGQVLFFGTVAAAARHFSKMGHPVPVLTNPADHFLDMATFDTSSHRNLEISATRINHLALVWKRRFDQRVFPPYVTPPETRLKTEKRSIWAFPVVNWLWRVSLLMFRQWKIYLRDRPLIMMGLISNSIFIMYVSALVVFLGADFWGAFLFGILWSDMPLNQSGSKSRLGFFFMFGLNRFFTAIFGIVLKMPLRLNLYMRERQAGMYDGSMAFWALYFATWVQYLWLTTPTLTAVYFLVGLQRNLASFFIYFLAGNLVYLSGHTYGCLFGSLTGSVSGSLTWSLVLIGIFAGFAGYVTVPTSIPKPLLIVSWLDPLFFGFHAWAQTEFTGLNFTCMTTDHGCLTGGETGETILQSLSLYSMSTNVAIMMLVIVIFVTANLGHWAFERTTRPPTAKTIAPKMFDGQEGNGAKGKYPALASNI</sequence>
<feature type="compositionally biased region" description="Low complexity" evidence="8">
    <location>
        <begin position="126"/>
        <end position="152"/>
    </location>
</feature>
<dbReference type="InterPro" id="IPR013525">
    <property type="entry name" value="ABC2_TM"/>
</dbReference>
<dbReference type="Proteomes" id="UP000319731">
    <property type="component" value="Unassembled WGS sequence"/>
</dbReference>
<evidence type="ECO:0000256" key="2">
    <source>
        <dbReference type="ARBA" id="ARBA00022448"/>
    </source>
</evidence>
<dbReference type="InterPro" id="IPR043926">
    <property type="entry name" value="ABCG_dom"/>
</dbReference>
<dbReference type="GO" id="GO:0016020">
    <property type="term" value="C:membrane"/>
    <property type="evidence" value="ECO:0007669"/>
    <property type="project" value="UniProtKB-SubCell"/>
</dbReference>
<dbReference type="GO" id="GO:0016887">
    <property type="term" value="F:ATP hydrolysis activity"/>
    <property type="evidence" value="ECO:0007669"/>
    <property type="project" value="InterPro"/>
</dbReference>
<keyword evidence="5" id="KW-0067">ATP-binding</keyword>
<dbReference type="InterPro" id="IPR027417">
    <property type="entry name" value="P-loop_NTPase"/>
</dbReference>
<keyword evidence="3 9" id="KW-0812">Transmembrane</keyword>
<keyword evidence="6 9" id="KW-1133">Transmembrane helix</keyword>
<proteinExistence type="predicted"/>
<dbReference type="Pfam" id="PF00005">
    <property type="entry name" value="ABC_tran"/>
    <property type="match status" value="1"/>
</dbReference>
<evidence type="ECO:0000256" key="1">
    <source>
        <dbReference type="ARBA" id="ARBA00004141"/>
    </source>
</evidence>
<dbReference type="EMBL" id="QEAO01000061">
    <property type="protein sequence ID" value="TPX30649.1"/>
    <property type="molecule type" value="Genomic_DNA"/>
</dbReference>
<evidence type="ECO:0000256" key="5">
    <source>
        <dbReference type="ARBA" id="ARBA00022840"/>
    </source>
</evidence>
<organism evidence="11 12">
    <name type="scientific">Synchytrium microbalum</name>
    <dbReference type="NCBI Taxonomy" id="1806994"/>
    <lineage>
        <taxon>Eukaryota</taxon>
        <taxon>Fungi</taxon>
        <taxon>Fungi incertae sedis</taxon>
        <taxon>Chytridiomycota</taxon>
        <taxon>Chytridiomycota incertae sedis</taxon>
        <taxon>Chytridiomycetes</taxon>
        <taxon>Synchytriales</taxon>
        <taxon>Synchytriaceae</taxon>
        <taxon>Synchytrium</taxon>
    </lineage>
</organism>
<dbReference type="Pfam" id="PF19055">
    <property type="entry name" value="ABC2_membrane_7"/>
    <property type="match status" value="1"/>
</dbReference>
<reference evidence="11 12" key="1">
    <citation type="journal article" date="2019" name="Sci. Rep.">
        <title>Comparative genomics of chytrid fungi reveal insights into the obligate biotrophic and pathogenic lifestyle of Synchytrium endobioticum.</title>
        <authorList>
            <person name="van de Vossenberg B.T.L.H."/>
            <person name="Warris S."/>
            <person name="Nguyen H.D.T."/>
            <person name="van Gent-Pelzer M.P.E."/>
            <person name="Joly D.L."/>
            <person name="van de Geest H.C."/>
            <person name="Bonants P.J.M."/>
            <person name="Smith D.S."/>
            <person name="Levesque C.A."/>
            <person name="van der Lee T.A.J."/>
        </authorList>
    </citation>
    <scope>NUCLEOTIDE SEQUENCE [LARGE SCALE GENOMIC DNA]</scope>
    <source>
        <strain evidence="11 12">JEL517</strain>
    </source>
</reference>
<evidence type="ECO:0000313" key="12">
    <source>
        <dbReference type="Proteomes" id="UP000319731"/>
    </source>
</evidence>
<feature type="compositionally biased region" description="Polar residues" evidence="8">
    <location>
        <begin position="1"/>
        <end position="11"/>
    </location>
</feature>
<keyword evidence="2" id="KW-0813">Transport</keyword>
<dbReference type="InterPro" id="IPR003439">
    <property type="entry name" value="ABC_transporter-like_ATP-bd"/>
</dbReference>
<gene>
    <name evidence="11" type="ORF">SmJEL517_g05833</name>
</gene>
<name>A0A507BUE5_9FUNG</name>
<keyword evidence="4" id="KW-0547">Nucleotide-binding</keyword>
<dbReference type="OrthoDB" id="66620at2759"/>
<feature type="transmembrane region" description="Helical" evidence="9">
    <location>
        <begin position="810"/>
        <end position="840"/>
    </location>
</feature>
<dbReference type="Gene3D" id="3.40.50.300">
    <property type="entry name" value="P-loop containing nucleotide triphosphate hydrolases"/>
    <property type="match status" value="1"/>
</dbReference>
<dbReference type="GO" id="GO:0005524">
    <property type="term" value="F:ATP binding"/>
    <property type="evidence" value="ECO:0007669"/>
    <property type="project" value="UniProtKB-KW"/>
</dbReference>
<accession>A0A507BUE5</accession>
<feature type="region of interest" description="Disordered" evidence="8">
    <location>
        <begin position="1"/>
        <end position="86"/>
    </location>
</feature>
<dbReference type="SMART" id="SM00382">
    <property type="entry name" value="AAA"/>
    <property type="match status" value="1"/>
</dbReference>
<feature type="region of interest" description="Disordered" evidence="8">
    <location>
        <begin position="122"/>
        <end position="167"/>
    </location>
</feature>
<evidence type="ECO:0000313" key="11">
    <source>
        <dbReference type="EMBL" id="TPX30649.1"/>
    </source>
</evidence>
<dbReference type="PROSITE" id="PS50893">
    <property type="entry name" value="ABC_TRANSPORTER_2"/>
    <property type="match status" value="1"/>
</dbReference>
<dbReference type="PROSITE" id="PS00211">
    <property type="entry name" value="ABC_TRANSPORTER_1"/>
    <property type="match status" value="1"/>
</dbReference>
<feature type="compositionally biased region" description="Low complexity" evidence="8">
    <location>
        <begin position="298"/>
        <end position="362"/>
    </location>
</feature>
<keyword evidence="12" id="KW-1185">Reference proteome</keyword>
<evidence type="ECO:0000256" key="6">
    <source>
        <dbReference type="ARBA" id="ARBA00022989"/>
    </source>
</evidence>